<proteinExistence type="predicted"/>
<dbReference type="EMBL" id="JXJN01016351">
    <property type="status" value="NOT_ANNOTATED_CDS"/>
    <property type="molecule type" value="Genomic_DNA"/>
</dbReference>
<keyword evidence="1" id="KW-0812">Transmembrane</keyword>
<dbReference type="VEuPathDB" id="VectorBase:GPPI033818"/>
<evidence type="ECO:0000313" key="3">
    <source>
        <dbReference type="Proteomes" id="UP000092460"/>
    </source>
</evidence>
<feature type="transmembrane region" description="Helical" evidence="1">
    <location>
        <begin position="42"/>
        <end position="61"/>
    </location>
</feature>
<accession>A0A1B0BLG3</accession>
<evidence type="ECO:0000313" key="2">
    <source>
        <dbReference type="EnsemblMetazoa" id="GPPI033818-PA"/>
    </source>
</evidence>
<keyword evidence="1" id="KW-0472">Membrane</keyword>
<protein>
    <submittedName>
        <fullName evidence="2">Uncharacterized protein</fullName>
    </submittedName>
</protein>
<dbReference type="Proteomes" id="UP000092460">
    <property type="component" value="Unassembled WGS sequence"/>
</dbReference>
<reference evidence="2" key="2">
    <citation type="submission" date="2020-05" db="UniProtKB">
        <authorList>
            <consortium name="EnsemblMetazoa"/>
        </authorList>
    </citation>
    <scope>IDENTIFICATION</scope>
    <source>
        <strain evidence="2">IAEA</strain>
    </source>
</reference>
<sequence length="176" mass="19367">MTTSAKQKRHEKDQAEMSEVGLSDLMLDELYTSCSLKQRTGVAALIILVVTVFCVIILHIVKLSGQSESGGSSRLVAVFPLRILYFAIKCLLSSANVIIRKYNRYEEQVPNPTTPIPADNKIKLQGQTSDGIVNQSANLTVNLPQGNQKHDIAAAELASNSIQHSNKPKHIKRVFI</sequence>
<reference evidence="3" key="1">
    <citation type="submission" date="2015-01" db="EMBL/GenBank/DDBJ databases">
        <authorList>
            <person name="Aksoy S."/>
            <person name="Warren W."/>
            <person name="Wilson R.K."/>
        </authorList>
    </citation>
    <scope>NUCLEOTIDE SEQUENCE [LARGE SCALE GENOMIC DNA]</scope>
    <source>
        <strain evidence="3">IAEA</strain>
    </source>
</reference>
<organism evidence="2 3">
    <name type="scientific">Glossina palpalis gambiensis</name>
    <dbReference type="NCBI Taxonomy" id="67801"/>
    <lineage>
        <taxon>Eukaryota</taxon>
        <taxon>Metazoa</taxon>
        <taxon>Ecdysozoa</taxon>
        <taxon>Arthropoda</taxon>
        <taxon>Hexapoda</taxon>
        <taxon>Insecta</taxon>
        <taxon>Pterygota</taxon>
        <taxon>Neoptera</taxon>
        <taxon>Endopterygota</taxon>
        <taxon>Diptera</taxon>
        <taxon>Brachycera</taxon>
        <taxon>Muscomorpha</taxon>
        <taxon>Hippoboscoidea</taxon>
        <taxon>Glossinidae</taxon>
        <taxon>Glossina</taxon>
    </lineage>
</organism>
<name>A0A1B0BLG3_9MUSC</name>
<dbReference type="EnsemblMetazoa" id="GPPI033818-RA">
    <property type="protein sequence ID" value="GPPI033818-PA"/>
    <property type="gene ID" value="GPPI033818"/>
</dbReference>
<evidence type="ECO:0000256" key="1">
    <source>
        <dbReference type="SAM" id="Phobius"/>
    </source>
</evidence>
<keyword evidence="3" id="KW-1185">Reference proteome</keyword>
<keyword evidence="1" id="KW-1133">Transmembrane helix</keyword>
<feature type="transmembrane region" description="Helical" evidence="1">
    <location>
        <begin position="81"/>
        <end position="99"/>
    </location>
</feature>
<dbReference type="AlphaFoldDB" id="A0A1B0BLG3"/>